<protein>
    <submittedName>
        <fullName evidence="1">Uncharacterized protein</fullName>
    </submittedName>
</protein>
<name>A0A8B2Z4R6_9LACO</name>
<evidence type="ECO:0000313" key="1">
    <source>
        <dbReference type="EMBL" id="RGK46753.1"/>
    </source>
</evidence>
<dbReference type="EMBL" id="QSQR01000004">
    <property type="protein sequence ID" value="RGK46753.1"/>
    <property type="molecule type" value="Genomic_DNA"/>
</dbReference>
<organism evidence="1 2">
    <name type="scientific">Ligilactobacillus ruminis</name>
    <dbReference type="NCBI Taxonomy" id="1623"/>
    <lineage>
        <taxon>Bacteria</taxon>
        <taxon>Bacillati</taxon>
        <taxon>Bacillota</taxon>
        <taxon>Bacilli</taxon>
        <taxon>Lactobacillales</taxon>
        <taxon>Lactobacillaceae</taxon>
        <taxon>Ligilactobacillus</taxon>
    </lineage>
</organism>
<dbReference type="Proteomes" id="UP000260790">
    <property type="component" value="Unassembled WGS sequence"/>
</dbReference>
<dbReference type="AlphaFoldDB" id="A0A8B2Z4R6"/>
<accession>A0A8B2Z4R6</accession>
<reference evidence="1 2" key="1">
    <citation type="submission" date="2018-08" db="EMBL/GenBank/DDBJ databases">
        <title>A genome reference for cultivated species of the human gut microbiota.</title>
        <authorList>
            <person name="Zou Y."/>
            <person name="Xue W."/>
            <person name="Luo G."/>
        </authorList>
    </citation>
    <scope>NUCLEOTIDE SEQUENCE [LARGE SCALE GENOMIC DNA]</scope>
    <source>
        <strain evidence="1 2">TF10-9AT</strain>
    </source>
</reference>
<gene>
    <name evidence="1" type="ORF">DXD09_05095</name>
</gene>
<sequence>MSVKQGPKHLNFYGQTAVFDHFVRNRHFSGRPFTDRRPIFSDLSVNGSDFAKCSAAHHLLNYCT</sequence>
<comment type="caution">
    <text evidence="1">The sequence shown here is derived from an EMBL/GenBank/DDBJ whole genome shotgun (WGS) entry which is preliminary data.</text>
</comment>
<evidence type="ECO:0000313" key="2">
    <source>
        <dbReference type="Proteomes" id="UP000260790"/>
    </source>
</evidence>
<proteinExistence type="predicted"/>